<gene>
    <name evidence="1" type="ORF">ACFQND_01420</name>
</gene>
<keyword evidence="2" id="KW-1185">Reference proteome</keyword>
<comment type="caution">
    <text evidence="1">The sequence shown here is derived from an EMBL/GenBank/DDBJ whole genome shotgun (WGS) entry which is preliminary data.</text>
</comment>
<organism evidence="1 2">
    <name type="scientific">Polaromonas aquatica</name>
    <dbReference type="NCBI Taxonomy" id="332657"/>
    <lineage>
        <taxon>Bacteria</taxon>
        <taxon>Pseudomonadati</taxon>
        <taxon>Pseudomonadota</taxon>
        <taxon>Betaproteobacteria</taxon>
        <taxon>Burkholderiales</taxon>
        <taxon>Comamonadaceae</taxon>
        <taxon>Polaromonas</taxon>
    </lineage>
</organism>
<reference evidence="2" key="1">
    <citation type="journal article" date="2019" name="Int. J. Syst. Evol. Microbiol.">
        <title>The Global Catalogue of Microorganisms (GCM) 10K type strain sequencing project: providing services to taxonomists for standard genome sequencing and annotation.</title>
        <authorList>
            <consortium name="The Broad Institute Genomics Platform"/>
            <consortium name="The Broad Institute Genome Sequencing Center for Infectious Disease"/>
            <person name="Wu L."/>
            <person name="Ma J."/>
        </authorList>
    </citation>
    <scope>NUCLEOTIDE SEQUENCE [LARGE SCALE GENOMIC DNA]</scope>
    <source>
        <strain evidence="2">CCUG 39402</strain>
    </source>
</reference>
<accession>A0ABW1TSH1</accession>
<dbReference type="RefSeq" id="WP_371435510.1">
    <property type="nucleotide sequence ID" value="NZ_JBHSRS010000002.1"/>
</dbReference>
<evidence type="ECO:0000313" key="2">
    <source>
        <dbReference type="Proteomes" id="UP001596270"/>
    </source>
</evidence>
<dbReference type="EMBL" id="JBHSRS010000002">
    <property type="protein sequence ID" value="MFC6279898.1"/>
    <property type="molecule type" value="Genomic_DNA"/>
</dbReference>
<dbReference type="Proteomes" id="UP001596270">
    <property type="component" value="Unassembled WGS sequence"/>
</dbReference>
<sequence>MNTLAQPLRSGKDWDEEVERYEFSQDDLSTVDAVDWPEELDLYRAMADNDPKFEDHWCEWEDFIYQNWLFLALEQSCHGGILLPPDQRAIRLQSCPEATLGKLRWLFELCPVHVKAHLALRWYWLMRIDRARRTGNPMWQPMLFSVTSNAALPSRPSNV</sequence>
<evidence type="ECO:0000313" key="1">
    <source>
        <dbReference type="EMBL" id="MFC6279898.1"/>
    </source>
</evidence>
<protein>
    <submittedName>
        <fullName evidence="1">Uncharacterized protein</fullName>
    </submittedName>
</protein>
<name>A0ABW1TSH1_9BURK</name>
<proteinExistence type="predicted"/>